<feature type="region of interest" description="Disordered" evidence="1">
    <location>
        <begin position="1"/>
        <end position="182"/>
    </location>
</feature>
<keyword evidence="3" id="KW-0614">Plasmid</keyword>
<evidence type="ECO:0000313" key="4">
    <source>
        <dbReference type="Proteomes" id="UP000095705"/>
    </source>
</evidence>
<geneLocation type="plasmid" evidence="4">
    <name>pacmp2</name>
</geneLocation>
<feature type="compositionally biased region" description="Acidic residues" evidence="1">
    <location>
        <begin position="120"/>
        <end position="146"/>
    </location>
</feature>
<evidence type="ECO:0000256" key="1">
    <source>
        <dbReference type="SAM" id="MobiDB-lite"/>
    </source>
</evidence>
<keyword evidence="4" id="KW-1185">Reference proteome</keyword>
<dbReference type="RefSeq" id="WP_069918042.1">
    <property type="nucleotide sequence ID" value="NZ_CM007204.1"/>
</dbReference>
<dbReference type="EMBL" id="MEHK01000006">
    <property type="protein sequence ID" value="OEJ20893.1"/>
    <property type="molecule type" value="Genomic_DNA"/>
</dbReference>
<dbReference type="Proteomes" id="UP000095705">
    <property type="component" value="Plasmid pACMP2"/>
</dbReference>
<keyword evidence="2" id="KW-0472">Membrane</keyword>
<feature type="compositionally biased region" description="Low complexity" evidence="1">
    <location>
        <begin position="28"/>
        <end position="50"/>
    </location>
</feature>
<feature type="compositionally biased region" description="Pro residues" evidence="1">
    <location>
        <begin position="103"/>
        <end position="112"/>
    </location>
</feature>
<proteinExistence type="predicted"/>
<evidence type="ECO:0000313" key="3">
    <source>
        <dbReference type="EMBL" id="OEJ20893.1"/>
    </source>
</evidence>
<keyword evidence="2" id="KW-0812">Transmembrane</keyword>
<feature type="transmembrane region" description="Helical" evidence="2">
    <location>
        <begin position="195"/>
        <end position="215"/>
    </location>
</feature>
<comment type="caution">
    <text evidence="3">The sequence shown here is derived from an EMBL/GenBank/DDBJ whole genome shotgun (WGS) entry which is preliminary data.</text>
</comment>
<dbReference type="AlphaFoldDB" id="A0A1E5NXB9"/>
<feature type="transmembrane region" description="Helical" evidence="2">
    <location>
        <begin position="221"/>
        <end position="241"/>
    </location>
</feature>
<keyword evidence="2" id="KW-1133">Transmembrane helix</keyword>
<evidence type="ECO:0000256" key="2">
    <source>
        <dbReference type="SAM" id="Phobius"/>
    </source>
</evidence>
<feature type="transmembrane region" description="Helical" evidence="2">
    <location>
        <begin position="296"/>
        <end position="319"/>
    </location>
</feature>
<feature type="compositionally biased region" description="Pro residues" evidence="1">
    <location>
        <begin position="52"/>
        <end position="70"/>
    </location>
</feature>
<name>A0A1E5NXB9_9ACTN</name>
<sequence>MTTNTEQSEAEAPAAAEPPPVRDVTDFLADLDAVLADATDTATPAAAEPVADPEPLPEPEPVHVPAPAPAPAVTRTREKEWWENVYNDDRSDLDTHTGNRLNPPKPVEPPSAPETVPVDDPNEEAEPEDEVDPEGEAEPDTEVEVEEPARKKSKKQRKAEAAEAAAVEETSATRPWHAPPRRDEAVFLNEKGRRVIFAGTAYGLGWGTGLYHLAIQVMDGATQYATPVAAVSLGLGVLGLASRSKFGGIVFVGSLGLITALQMVDPAYIIGGGLAIGLQSLYRCFRRWMGPHAATWPWAAVAWIAHVPAATATVALVLYRTN</sequence>
<reference evidence="3 4" key="1">
    <citation type="submission" date="2016-08" db="EMBL/GenBank/DDBJ databases">
        <title>The complete genome of Streptomyces subrutilus 10-1-1.</title>
        <authorList>
            <person name="Chen X."/>
        </authorList>
    </citation>
    <scope>NUCLEOTIDE SEQUENCE [LARGE SCALE GENOMIC DNA]</scope>
    <source>
        <strain evidence="3 4">10-1-1</strain>
        <plasmid evidence="4">pacmp2</plasmid>
    </source>
</reference>
<gene>
    <name evidence="3" type="ORF">BGK67_35245</name>
</gene>
<feature type="transmembrane region" description="Helical" evidence="2">
    <location>
        <begin position="248"/>
        <end position="276"/>
    </location>
</feature>
<organism evidence="3 4">
    <name type="scientific">Streptomyces subrutilus</name>
    <dbReference type="NCBI Taxonomy" id="36818"/>
    <lineage>
        <taxon>Bacteria</taxon>
        <taxon>Bacillati</taxon>
        <taxon>Actinomycetota</taxon>
        <taxon>Actinomycetes</taxon>
        <taxon>Kitasatosporales</taxon>
        <taxon>Streptomycetaceae</taxon>
        <taxon>Streptomyces</taxon>
    </lineage>
</organism>
<accession>A0A1E5NXB9</accession>
<feature type="compositionally biased region" description="Basic and acidic residues" evidence="1">
    <location>
        <begin position="75"/>
        <end position="97"/>
    </location>
</feature>
<feature type="compositionally biased region" description="Low complexity" evidence="1">
    <location>
        <begin position="162"/>
        <end position="173"/>
    </location>
</feature>
<protein>
    <submittedName>
        <fullName evidence="3">Uncharacterized protein</fullName>
    </submittedName>
</protein>